<dbReference type="InterPro" id="IPR038896">
    <property type="entry name" value="RNF170"/>
</dbReference>
<gene>
    <name evidence="2" type="ORF">ACJIZ3_015766</name>
</gene>
<keyword evidence="1" id="KW-0472">Membrane</keyword>
<dbReference type="PANTHER" id="PTHR22894">
    <property type="entry name" value="RING-TYPE DOMAIN-CONTAINING PROTEIN"/>
    <property type="match status" value="1"/>
</dbReference>
<sequence length="190" mass="22231">MDDDYNKNNKDIPPVDDVCPICFDYFTLPCRSNCANCIMQFWTYRSSIQPCKCPMCCCLIIDLKPQSIQPPYPYPYPVDEVLQKVQHYNRLYVNGVLHQGMYLQQRVSRFLIDPDGLRCIYYVMRLLGLLLALLYENWEFEFIPTDGCSSFVQGAYIYMAAKIYSLCLYIYKLACRLTMVQNFHSSCCSL</sequence>
<accession>A0ABD3RNN9</accession>
<proteinExistence type="predicted"/>
<evidence type="ECO:0000313" key="3">
    <source>
        <dbReference type="Proteomes" id="UP001634393"/>
    </source>
</evidence>
<evidence type="ECO:0008006" key="4">
    <source>
        <dbReference type="Google" id="ProtNLM"/>
    </source>
</evidence>
<dbReference type="PANTHER" id="PTHR22894:SF6">
    <property type="entry name" value="E3 UBIQUITIN-PROTEIN LIGASE RNF170-LIKE ISOFORM X1"/>
    <property type="match status" value="1"/>
</dbReference>
<evidence type="ECO:0000256" key="1">
    <source>
        <dbReference type="SAM" id="Phobius"/>
    </source>
</evidence>
<evidence type="ECO:0000313" key="2">
    <source>
        <dbReference type="EMBL" id="KAL3814498.1"/>
    </source>
</evidence>
<keyword evidence="1" id="KW-1133">Transmembrane helix</keyword>
<dbReference type="Proteomes" id="UP001634393">
    <property type="component" value="Unassembled WGS sequence"/>
</dbReference>
<feature type="transmembrane region" description="Helical" evidence="1">
    <location>
        <begin position="119"/>
        <end position="135"/>
    </location>
</feature>
<keyword evidence="3" id="KW-1185">Reference proteome</keyword>
<dbReference type="SUPFAM" id="SSF57850">
    <property type="entry name" value="RING/U-box"/>
    <property type="match status" value="1"/>
</dbReference>
<organism evidence="2 3">
    <name type="scientific">Penstemon smallii</name>
    <dbReference type="NCBI Taxonomy" id="265156"/>
    <lineage>
        <taxon>Eukaryota</taxon>
        <taxon>Viridiplantae</taxon>
        <taxon>Streptophyta</taxon>
        <taxon>Embryophyta</taxon>
        <taxon>Tracheophyta</taxon>
        <taxon>Spermatophyta</taxon>
        <taxon>Magnoliopsida</taxon>
        <taxon>eudicotyledons</taxon>
        <taxon>Gunneridae</taxon>
        <taxon>Pentapetalae</taxon>
        <taxon>asterids</taxon>
        <taxon>lamiids</taxon>
        <taxon>Lamiales</taxon>
        <taxon>Plantaginaceae</taxon>
        <taxon>Cheloneae</taxon>
        <taxon>Penstemon</taxon>
    </lineage>
</organism>
<dbReference type="AlphaFoldDB" id="A0ABD3RNN9"/>
<feature type="transmembrane region" description="Helical" evidence="1">
    <location>
        <begin position="155"/>
        <end position="174"/>
    </location>
</feature>
<keyword evidence="1" id="KW-0812">Transmembrane</keyword>
<dbReference type="EMBL" id="JBJXBP010000008">
    <property type="protein sequence ID" value="KAL3814498.1"/>
    <property type="molecule type" value="Genomic_DNA"/>
</dbReference>
<name>A0ABD3RNN9_9LAMI</name>
<protein>
    <recommendedName>
        <fullName evidence="4">RING-type domain-containing protein</fullName>
    </recommendedName>
</protein>
<reference evidence="2 3" key="1">
    <citation type="submission" date="2024-12" db="EMBL/GenBank/DDBJ databases">
        <title>The unique morphological basis and parallel evolutionary history of personate flowers in Penstemon.</title>
        <authorList>
            <person name="Depatie T.H."/>
            <person name="Wessinger C.A."/>
        </authorList>
    </citation>
    <scope>NUCLEOTIDE SEQUENCE [LARGE SCALE GENOMIC DNA]</scope>
    <source>
        <strain evidence="2">WTNN_2</strain>
        <tissue evidence="2">Leaf</tissue>
    </source>
</reference>
<comment type="caution">
    <text evidence="2">The sequence shown here is derived from an EMBL/GenBank/DDBJ whole genome shotgun (WGS) entry which is preliminary data.</text>
</comment>